<name>A0A7S3QFM3_9STRA</name>
<accession>A0A7S3QFM3</accession>
<reference evidence="2" key="1">
    <citation type="submission" date="2021-01" db="EMBL/GenBank/DDBJ databases">
        <authorList>
            <person name="Corre E."/>
            <person name="Pelletier E."/>
            <person name="Niang G."/>
            <person name="Scheremetjew M."/>
            <person name="Finn R."/>
            <person name="Kale V."/>
            <person name="Holt S."/>
            <person name="Cochrane G."/>
            <person name="Meng A."/>
            <person name="Brown T."/>
            <person name="Cohen L."/>
        </authorList>
    </citation>
    <scope>NUCLEOTIDE SEQUENCE</scope>
    <source>
        <strain evidence="2">MM31A-1</strain>
    </source>
</reference>
<evidence type="ECO:0000313" key="2">
    <source>
        <dbReference type="EMBL" id="CAE0475586.1"/>
    </source>
</evidence>
<sequence length="120" mass="13720">MKVTYRENWYELAHGKAPIYAGRKKRKRERDTSESQTFLLSDVDANQNTHFTASDRHIGADEDGGSDSSMDRDSFEAMLTSPNSEGFKMSDDERLRKELLKDLKVGRDAVRSAGLSSWWE</sequence>
<dbReference type="AlphaFoldDB" id="A0A7S3QFM3"/>
<organism evidence="2">
    <name type="scientific">Chaetoceros debilis</name>
    <dbReference type="NCBI Taxonomy" id="122233"/>
    <lineage>
        <taxon>Eukaryota</taxon>
        <taxon>Sar</taxon>
        <taxon>Stramenopiles</taxon>
        <taxon>Ochrophyta</taxon>
        <taxon>Bacillariophyta</taxon>
        <taxon>Coscinodiscophyceae</taxon>
        <taxon>Chaetocerotophycidae</taxon>
        <taxon>Chaetocerotales</taxon>
        <taxon>Chaetocerotaceae</taxon>
        <taxon>Chaetoceros</taxon>
    </lineage>
</organism>
<gene>
    <name evidence="2" type="ORF">CDEB00056_LOCUS20439</name>
</gene>
<protein>
    <submittedName>
        <fullName evidence="2">Uncharacterized protein</fullName>
    </submittedName>
</protein>
<evidence type="ECO:0000256" key="1">
    <source>
        <dbReference type="SAM" id="MobiDB-lite"/>
    </source>
</evidence>
<feature type="region of interest" description="Disordered" evidence="1">
    <location>
        <begin position="50"/>
        <end position="91"/>
    </location>
</feature>
<proteinExistence type="predicted"/>
<dbReference type="EMBL" id="HBIO01026637">
    <property type="protein sequence ID" value="CAE0475586.1"/>
    <property type="molecule type" value="Transcribed_RNA"/>
</dbReference>